<dbReference type="Gene3D" id="3.40.50.620">
    <property type="entry name" value="HUPs"/>
    <property type="match status" value="1"/>
</dbReference>
<evidence type="ECO:0000313" key="2">
    <source>
        <dbReference type="EMBL" id="SAL30473.1"/>
    </source>
</evidence>
<keyword evidence="3" id="KW-1185">Reference proteome</keyword>
<evidence type="ECO:0000313" key="3">
    <source>
        <dbReference type="Proteomes" id="UP000055019"/>
    </source>
</evidence>
<feature type="domain" description="UspA" evidence="1">
    <location>
        <begin position="1"/>
        <end position="142"/>
    </location>
</feature>
<dbReference type="CDD" id="cd00293">
    <property type="entry name" value="USP-like"/>
    <property type="match status" value="1"/>
</dbReference>
<sequence>MYQHILAAVGPGFSEAALSTAIARARESHARLTVLHVIETAPWWAGWQADSLCDTPSLVNQLALVVRRHSEKILRREGVDADWQMRRLPEDGRSIGRVIADTANRLDADLIVLGGGKRGLFGLGTSHVRNVVCRHTDREVLIATASDAPKARVSALHGALLQARQA</sequence>
<dbReference type="AlphaFoldDB" id="A0A158GEY2"/>
<evidence type="ECO:0000259" key="1">
    <source>
        <dbReference type="Pfam" id="PF00582"/>
    </source>
</evidence>
<dbReference type="Pfam" id="PF00582">
    <property type="entry name" value="Usp"/>
    <property type="match status" value="1"/>
</dbReference>
<accession>A0A158GEY2</accession>
<comment type="caution">
    <text evidence="2">The sequence shown here is derived from an EMBL/GenBank/DDBJ whole genome shotgun (WGS) entry which is preliminary data.</text>
</comment>
<dbReference type="RefSeq" id="WP_061145979.1">
    <property type="nucleotide sequence ID" value="NZ_FCOM02000004.1"/>
</dbReference>
<gene>
    <name evidence="2" type="ORF">AWB74_01327</name>
</gene>
<protein>
    <submittedName>
        <fullName evidence="2">Universal stress protein family protein</fullName>
    </submittedName>
</protein>
<dbReference type="Proteomes" id="UP000055019">
    <property type="component" value="Unassembled WGS sequence"/>
</dbReference>
<organism evidence="2 3">
    <name type="scientific">Caballeronia arvi</name>
    <dbReference type="NCBI Taxonomy" id="1777135"/>
    <lineage>
        <taxon>Bacteria</taxon>
        <taxon>Pseudomonadati</taxon>
        <taxon>Pseudomonadota</taxon>
        <taxon>Betaproteobacteria</taxon>
        <taxon>Burkholderiales</taxon>
        <taxon>Burkholderiaceae</taxon>
        <taxon>Caballeronia</taxon>
    </lineage>
</organism>
<dbReference type="OrthoDB" id="9129243at2"/>
<dbReference type="EMBL" id="FCOM02000004">
    <property type="protein sequence ID" value="SAL30473.1"/>
    <property type="molecule type" value="Genomic_DNA"/>
</dbReference>
<dbReference type="InterPro" id="IPR014729">
    <property type="entry name" value="Rossmann-like_a/b/a_fold"/>
</dbReference>
<name>A0A158GEY2_9BURK</name>
<dbReference type="InterPro" id="IPR006016">
    <property type="entry name" value="UspA"/>
</dbReference>
<dbReference type="SUPFAM" id="SSF52402">
    <property type="entry name" value="Adenine nucleotide alpha hydrolases-like"/>
    <property type="match status" value="1"/>
</dbReference>
<reference evidence="2" key="1">
    <citation type="submission" date="2016-01" db="EMBL/GenBank/DDBJ databases">
        <authorList>
            <person name="Peeters C."/>
        </authorList>
    </citation>
    <scope>NUCLEOTIDE SEQUENCE [LARGE SCALE GENOMIC DNA]</scope>
    <source>
        <strain evidence="2">LMG 29317</strain>
    </source>
</reference>
<proteinExistence type="predicted"/>